<dbReference type="InterPro" id="IPR050603">
    <property type="entry name" value="MYST_HAT"/>
</dbReference>
<dbReference type="GO" id="GO:0022626">
    <property type="term" value="C:cytosolic ribosome"/>
    <property type="evidence" value="ECO:0007669"/>
    <property type="project" value="UniProtKB-ARBA"/>
</dbReference>
<dbReference type="InterPro" id="IPR005324">
    <property type="entry name" value="Ribosomal_uS5_C"/>
</dbReference>
<evidence type="ECO:0000256" key="2">
    <source>
        <dbReference type="ARBA" id="ARBA00008945"/>
    </source>
</evidence>
<dbReference type="Gene3D" id="3.30.230.10">
    <property type="match status" value="1"/>
</dbReference>
<comment type="similarity">
    <text evidence="2 22">Belongs to the universal ribosomal protein uS5 family.</text>
</comment>
<dbReference type="FunFam" id="3.30.60.60:FF:000001">
    <property type="entry name" value="Histone acetyltransferase"/>
    <property type="match status" value="1"/>
</dbReference>
<feature type="compositionally biased region" description="Basic and acidic residues" evidence="23">
    <location>
        <begin position="308"/>
        <end position="319"/>
    </location>
</feature>
<evidence type="ECO:0000256" key="11">
    <source>
        <dbReference type="ARBA" id="ARBA00023015"/>
    </source>
</evidence>
<dbReference type="EMBL" id="CAMKVN010000097">
    <property type="protein sequence ID" value="CAI2163546.1"/>
    <property type="molecule type" value="Genomic_DNA"/>
</dbReference>
<dbReference type="Gene3D" id="3.30.60.60">
    <property type="entry name" value="N-acetyl transferase-like"/>
    <property type="match status" value="1"/>
</dbReference>
<dbReference type="GO" id="GO:0006355">
    <property type="term" value="P:regulation of DNA-templated transcription"/>
    <property type="evidence" value="ECO:0007669"/>
    <property type="project" value="InterPro"/>
</dbReference>
<comment type="subcellular location">
    <subcellularLocation>
        <location evidence="1">Nucleus</location>
    </subcellularLocation>
</comment>
<feature type="active site" description="Proton donor/acceptor" evidence="20">
    <location>
        <position position="499"/>
    </location>
</feature>
<dbReference type="FunFam" id="3.40.630.30:FF:000002">
    <property type="entry name" value="Histone acetyltransferase"/>
    <property type="match status" value="1"/>
</dbReference>
<dbReference type="SUPFAM" id="SSF54768">
    <property type="entry name" value="dsRNA-binding domain-like"/>
    <property type="match status" value="1"/>
</dbReference>
<dbReference type="InterPro" id="IPR040706">
    <property type="entry name" value="Zf-MYST"/>
</dbReference>
<dbReference type="GO" id="GO:0015935">
    <property type="term" value="C:small ribosomal subunit"/>
    <property type="evidence" value="ECO:0007669"/>
    <property type="project" value="InterPro"/>
</dbReference>
<keyword evidence="12" id="KW-0804">Transcription</keyword>
<evidence type="ECO:0000256" key="17">
    <source>
        <dbReference type="ARBA" id="ARBA00047752"/>
    </source>
</evidence>
<evidence type="ECO:0000313" key="27">
    <source>
        <dbReference type="Proteomes" id="UP001153678"/>
    </source>
</evidence>
<keyword evidence="7" id="KW-0863">Zinc-finger</keyword>
<dbReference type="PANTHER" id="PTHR10615:SF219">
    <property type="entry name" value="HISTONE ACETYLTRANSFERASE KAT5"/>
    <property type="match status" value="1"/>
</dbReference>
<dbReference type="InterPro" id="IPR002717">
    <property type="entry name" value="HAT_MYST-type"/>
</dbReference>
<dbReference type="FunFam" id="3.30.160.20:FF:000133">
    <property type="entry name" value="40S ribosomal protein S2"/>
    <property type="match status" value="1"/>
</dbReference>
<dbReference type="PROSITE" id="PS50881">
    <property type="entry name" value="S5_DSRBD"/>
    <property type="match status" value="1"/>
</dbReference>
<keyword evidence="13" id="KW-0539">Nucleus</keyword>
<comment type="caution">
    <text evidence="26">The sequence shown here is derived from an EMBL/GenBank/DDBJ whole genome shotgun (WGS) entry which is preliminary data.</text>
</comment>
<gene>
    <name evidence="26" type="ORF">FWILDA_LOCUS1122</name>
</gene>
<dbReference type="Pfam" id="PF03719">
    <property type="entry name" value="Ribosomal_S5_C"/>
    <property type="match status" value="1"/>
</dbReference>
<dbReference type="InterPro" id="IPR036388">
    <property type="entry name" value="WH-like_DNA-bd_sf"/>
</dbReference>
<feature type="domain" description="MYST-type HAT" evidence="25">
    <location>
        <begin position="322"/>
        <end position="695"/>
    </location>
</feature>
<evidence type="ECO:0000256" key="15">
    <source>
        <dbReference type="ARBA" id="ARBA00023315"/>
    </source>
</evidence>
<dbReference type="AlphaFoldDB" id="A0A9W4SCL6"/>
<evidence type="ECO:0000256" key="3">
    <source>
        <dbReference type="ARBA" id="ARBA00010107"/>
    </source>
</evidence>
<dbReference type="GO" id="GO:0003723">
    <property type="term" value="F:RNA binding"/>
    <property type="evidence" value="ECO:0007669"/>
    <property type="project" value="InterPro"/>
</dbReference>
<dbReference type="GO" id="GO:0003735">
    <property type="term" value="F:structural constituent of ribosome"/>
    <property type="evidence" value="ECO:0007669"/>
    <property type="project" value="UniProtKB-UniRule"/>
</dbReference>
<dbReference type="GO" id="GO:0006412">
    <property type="term" value="P:translation"/>
    <property type="evidence" value="ECO:0007669"/>
    <property type="project" value="InterPro"/>
</dbReference>
<evidence type="ECO:0000259" key="25">
    <source>
        <dbReference type="PROSITE" id="PS51726"/>
    </source>
</evidence>
<dbReference type="Pfam" id="PF01853">
    <property type="entry name" value="MOZ_SAS"/>
    <property type="match status" value="1"/>
</dbReference>
<evidence type="ECO:0000256" key="22">
    <source>
        <dbReference type="RuleBase" id="RU003823"/>
    </source>
</evidence>
<evidence type="ECO:0000256" key="18">
    <source>
        <dbReference type="ARBA" id="ARBA00047787"/>
    </source>
</evidence>
<keyword evidence="6" id="KW-0479">Metal-binding</keyword>
<keyword evidence="14 21" id="KW-0687">Ribonucleoprotein</keyword>
<evidence type="ECO:0000256" key="1">
    <source>
        <dbReference type="ARBA" id="ARBA00004123"/>
    </source>
</evidence>
<evidence type="ECO:0000256" key="16">
    <source>
        <dbReference type="ARBA" id="ARBA00047557"/>
    </source>
</evidence>
<keyword evidence="5" id="KW-0808">Transferase</keyword>
<keyword evidence="9 21" id="KW-0689">Ribosomal protein</keyword>
<keyword evidence="27" id="KW-1185">Reference proteome</keyword>
<comment type="catalytic activity">
    <reaction evidence="17">
        <text>(2E)-butenoyl-CoA + L-lysyl-[protein] = N(6)-(2E)-butenoyl-L-lysyl-[protein] + CoA + H(+)</text>
        <dbReference type="Rhea" id="RHEA:53908"/>
        <dbReference type="Rhea" id="RHEA-COMP:9752"/>
        <dbReference type="Rhea" id="RHEA-COMP:13707"/>
        <dbReference type="ChEBI" id="CHEBI:15378"/>
        <dbReference type="ChEBI" id="CHEBI:29969"/>
        <dbReference type="ChEBI" id="CHEBI:57287"/>
        <dbReference type="ChEBI" id="CHEBI:57332"/>
        <dbReference type="ChEBI" id="CHEBI:137954"/>
    </reaction>
    <physiologicalReaction direction="left-to-right" evidence="17">
        <dbReference type="Rhea" id="RHEA:53909"/>
    </physiologicalReaction>
</comment>
<evidence type="ECO:0000256" key="7">
    <source>
        <dbReference type="ARBA" id="ARBA00022771"/>
    </source>
</evidence>
<comment type="catalytic activity">
    <reaction evidence="16">
        <text>2-hydroxyisobutanoyl-CoA + L-lysyl-[protein] = N(6)-(2-hydroxyisobutanoyl)-L-lysyl-[protein] + CoA + H(+)</text>
        <dbReference type="Rhea" id="RHEA:24180"/>
        <dbReference type="Rhea" id="RHEA-COMP:9752"/>
        <dbReference type="Rhea" id="RHEA-COMP:15921"/>
        <dbReference type="ChEBI" id="CHEBI:15378"/>
        <dbReference type="ChEBI" id="CHEBI:29969"/>
        <dbReference type="ChEBI" id="CHEBI:57287"/>
        <dbReference type="ChEBI" id="CHEBI:131780"/>
        <dbReference type="ChEBI" id="CHEBI:144968"/>
    </reaction>
    <physiologicalReaction direction="left-to-right" evidence="16">
        <dbReference type="Rhea" id="RHEA:24181"/>
    </physiologicalReaction>
</comment>
<keyword evidence="11" id="KW-0805">Transcription regulation</keyword>
<dbReference type="InterPro" id="IPR005711">
    <property type="entry name" value="Ribosomal_uS5_euk/arc"/>
</dbReference>
<comment type="catalytic activity">
    <reaction evidence="19">
        <text>L-lysyl-[histone] + acetyl-CoA = N(6)-acetyl-L-lysyl-[histone] + CoA + H(+)</text>
        <dbReference type="Rhea" id="RHEA:21992"/>
        <dbReference type="Rhea" id="RHEA-COMP:9845"/>
        <dbReference type="Rhea" id="RHEA-COMP:11338"/>
        <dbReference type="ChEBI" id="CHEBI:15378"/>
        <dbReference type="ChEBI" id="CHEBI:29969"/>
        <dbReference type="ChEBI" id="CHEBI:57287"/>
        <dbReference type="ChEBI" id="CHEBI:57288"/>
        <dbReference type="ChEBI" id="CHEBI:61930"/>
        <dbReference type="EC" id="2.3.1.48"/>
    </reaction>
    <physiologicalReaction direction="left-to-right" evidence="19">
        <dbReference type="Rhea" id="RHEA:21993"/>
    </physiologicalReaction>
</comment>
<comment type="similarity">
    <text evidence="3">Belongs to the MYST (SAS/MOZ) family.</text>
</comment>
<evidence type="ECO:0000256" key="20">
    <source>
        <dbReference type="PIRSR" id="PIRSR602717-51"/>
    </source>
</evidence>
<evidence type="ECO:0000313" key="26">
    <source>
        <dbReference type="EMBL" id="CAI2163546.1"/>
    </source>
</evidence>
<dbReference type="PROSITE" id="PS51726">
    <property type="entry name" value="MYST_HAT"/>
    <property type="match status" value="1"/>
</dbReference>
<dbReference type="OrthoDB" id="787137at2759"/>
<dbReference type="Pfam" id="PF00333">
    <property type="entry name" value="Ribosomal_S5"/>
    <property type="match status" value="1"/>
</dbReference>
<evidence type="ECO:0000256" key="6">
    <source>
        <dbReference type="ARBA" id="ARBA00022723"/>
    </source>
</evidence>
<sequence length="699" mass="79566">MTVNFIVIGRGVKENKIRNIEEIYLFSLPIKEFQIVDRFFGTALKDEVMKIMPVQKQTRAGQRTRFKAFVVIGDSNGHVGLGVKCSKEVATAIRGAIILAKLSVIPVRRGYWGSSLGEPHTVPGKVTGRCGSVICRLVPAPRGTGIVAAPTPKKLLQLAGITDCYTTSRGSTRTLGNFVKATFAAIGNTYGFLTPDLWKDTEFKQSPYQEYSDILAAKQKFSKEGSATTLLTNIFTTYTMRGVIDRRLDEWVTSERIVRAVAASSLGATPAKRAGVDEEATDEGETSRQGRFSKKRKLNGSGSVKGPKKQEDALEKEHEKNTKVRNIGAVVFGLYEIDTWYYSPFPDEYKYLEKVYFCERCMKYMKMKETWGRHMSLCDHKFPPGGLVYENGRNKIYEVDGKLNKLYGQNLCLLAKFFIDHKTIYYDVEGFIFYILTEVDNGNDEHIVGYFSKEKVSYDNNNLACILVFPPYQRQGYSQLLIEFSYELSKKEGKIGSPEKPISDLGMKGYRSYWNRTILRLLKNYKGTCTGSGSSSLSTTPPERIDSNGGIDTDGNGSIQQINDDERIKISINKISEITGIRQDDVIETLRDLGFLKFRNPKPRRRITTISAVISHPINNMANGDHRYEPYYQYLNNNQQKDQQYQLHRDEEYTQKRNQNRFICITRRMVDDYIRSQGVRLENRVFDICGLKWLPNESR</sequence>
<dbReference type="Gene3D" id="1.10.10.10">
    <property type="entry name" value="Winged helix-like DNA-binding domain superfamily/Winged helix DNA-binding domain"/>
    <property type="match status" value="1"/>
</dbReference>
<keyword evidence="15" id="KW-0012">Acyltransferase</keyword>
<feature type="compositionally biased region" description="Low complexity" evidence="23">
    <location>
        <begin position="530"/>
        <end position="540"/>
    </location>
</feature>
<organism evidence="26 27">
    <name type="scientific">Funneliformis geosporum</name>
    <dbReference type="NCBI Taxonomy" id="1117311"/>
    <lineage>
        <taxon>Eukaryota</taxon>
        <taxon>Fungi</taxon>
        <taxon>Fungi incertae sedis</taxon>
        <taxon>Mucoromycota</taxon>
        <taxon>Glomeromycotina</taxon>
        <taxon>Glomeromycetes</taxon>
        <taxon>Glomerales</taxon>
        <taxon>Glomeraceae</taxon>
        <taxon>Funneliformis</taxon>
    </lineage>
</organism>
<evidence type="ECO:0000256" key="13">
    <source>
        <dbReference type="ARBA" id="ARBA00023242"/>
    </source>
</evidence>
<proteinExistence type="inferred from homology"/>
<dbReference type="SUPFAM" id="SSF55729">
    <property type="entry name" value="Acyl-CoA N-acyltransferases (Nat)"/>
    <property type="match status" value="1"/>
</dbReference>
<dbReference type="InterPro" id="IPR020568">
    <property type="entry name" value="Ribosomal_Su5_D2-typ_SF"/>
</dbReference>
<dbReference type="InterPro" id="IPR018192">
    <property type="entry name" value="Ribosomal_uS5_N_CS"/>
</dbReference>
<protein>
    <recommendedName>
        <fullName evidence="4">histone acetyltransferase</fullName>
        <ecNumber evidence="4">2.3.1.48</ecNumber>
    </recommendedName>
</protein>
<evidence type="ECO:0000256" key="23">
    <source>
        <dbReference type="SAM" id="MobiDB-lite"/>
    </source>
</evidence>
<dbReference type="Gene3D" id="3.30.160.20">
    <property type="match status" value="1"/>
</dbReference>
<dbReference type="EC" id="2.3.1.48" evidence="4"/>
<dbReference type="GO" id="GO:0046972">
    <property type="term" value="F:histone H4K16 acetyltransferase activity"/>
    <property type="evidence" value="ECO:0007669"/>
    <property type="project" value="TreeGrafter"/>
</dbReference>
<evidence type="ECO:0000256" key="5">
    <source>
        <dbReference type="ARBA" id="ARBA00022679"/>
    </source>
</evidence>
<dbReference type="GO" id="GO:0005634">
    <property type="term" value="C:nucleus"/>
    <property type="evidence" value="ECO:0007669"/>
    <property type="project" value="UniProtKB-SubCell"/>
</dbReference>
<evidence type="ECO:0000256" key="4">
    <source>
        <dbReference type="ARBA" id="ARBA00013184"/>
    </source>
</evidence>
<feature type="region of interest" description="Disordered" evidence="23">
    <location>
        <begin position="272"/>
        <end position="319"/>
    </location>
</feature>
<evidence type="ECO:0000256" key="21">
    <source>
        <dbReference type="PROSITE-ProRule" id="PRU00268"/>
    </source>
</evidence>
<dbReference type="Proteomes" id="UP001153678">
    <property type="component" value="Unassembled WGS sequence"/>
</dbReference>
<evidence type="ECO:0000256" key="14">
    <source>
        <dbReference type="ARBA" id="ARBA00023274"/>
    </source>
</evidence>
<accession>A0A9W4SCL6</accession>
<dbReference type="NCBIfam" id="TIGR01020">
    <property type="entry name" value="uS5_euk_arch"/>
    <property type="match status" value="1"/>
</dbReference>
<dbReference type="Pfam" id="PF17772">
    <property type="entry name" value="zf-MYST"/>
    <property type="match status" value="1"/>
</dbReference>
<dbReference type="InterPro" id="IPR016181">
    <property type="entry name" value="Acyl_CoA_acyltransferase"/>
</dbReference>
<dbReference type="CDD" id="cd04301">
    <property type="entry name" value="NAT_SF"/>
    <property type="match status" value="1"/>
</dbReference>
<keyword evidence="10" id="KW-0007">Acetylation</keyword>
<comment type="catalytic activity">
    <reaction evidence="18">
        <text>L-lysyl-[protein] + acetyl-CoA = N(6)-acetyl-L-lysyl-[protein] + CoA + H(+)</text>
        <dbReference type="Rhea" id="RHEA:45948"/>
        <dbReference type="Rhea" id="RHEA-COMP:9752"/>
        <dbReference type="Rhea" id="RHEA-COMP:10731"/>
        <dbReference type="ChEBI" id="CHEBI:15378"/>
        <dbReference type="ChEBI" id="CHEBI:29969"/>
        <dbReference type="ChEBI" id="CHEBI:57287"/>
        <dbReference type="ChEBI" id="CHEBI:57288"/>
        <dbReference type="ChEBI" id="CHEBI:61930"/>
    </reaction>
    <physiologicalReaction direction="left-to-right" evidence="18">
        <dbReference type="Rhea" id="RHEA:45949"/>
    </physiologicalReaction>
</comment>
<feature type="domain" description="S5 DRBM" evidence="24">
    <location>
        <begin position="44"/>
        <end position="107"/>
    </location>
</feature>
<evidence type="ECO:0000256" key="10">
    <source>
        <dbReference type="ARBA" id="ARBA00022990"/>
    </source>
</evidence>
<reference evidence="26" key="1">
    <citation type="submission" date="2022-08" db="EMBL/GenBank/DDBJ databases">
        <authorList>
            <person name="Kallberg Y."/>
            <person name="Tangrot J."/>
            <person name="Rosling A."/>
        </authorList>
    </citation>
    <scope>NUCLEOTIDE SEQUENCE</scope>
    <source>
        <strain evidence="26">Wild A</strain>
    </source>
</reference>
<dbReference type="PROSITE" id="PS00585">
    <property type="entry name" value="RIBOSOMAL_S5"/>
    <property type="match status" value="1"/>
</dbReference>
<feature type="region of interest" description="Disordered" evidence="23">
    <location>
        <begin position="530"/>
        <end position="559"/>
    </location>
</feature>
<dbReference type="GO" id="GO:0035267">
    <property type="term" value="C:NuA4 histone acetyltransferase complex"/>
    <property type="evidence" value="ECO:0007669"/>
    <property type="project" value="TreeGrafter"/>
</dbReference>
<evidence type="ECO:0000256" key="12">
    <source>
        <dbReference type="ARBA" id="ARBA00023163"/>
    </source>
</evidence>
<keyword evidence="8" id="KW-0862">Zinc</keyword>
<dbReference type="Gene3D" id="2.30.30.140">
    <property type="match status" value="1"/>
</dbReference>
<dbReference type="InterPro" id="IPR013810">
    <property type="entry name" value="Ribosomal_uS5_N"/>
</dbReference>
<evidence type="ECO:0000256" key="9">
    <source>
        <dbReference type="ARBA" id="ARBA00022980"/>
    </source>
</evidence>
<dbReference type="Gene3D" id="3.40.630.30">
    <property type="match status" value="1"/>
</dbReference>
<evidence type="ECO:0000256" key="8">
    <source>
        <dbReference type="ARBA" id="ARBA00022833"/>
    </source>
</evidence>
<dbReference type="GO" id="GO:0008270">
    <property type="term" value="F:zinc ion binding"/>
    <property type="evidence" value="ECO:0007669"/>
    <property type="project" value="UniProtKB-KW"/>
</dbReference>
<dbReference type="InterPro" id="IPR014721">
    <property type="entry name" value="Ribsml_uS5_D2-typ_fold_subgr"/>
</dbReference>
<dbReference type="PANTHER" id="PTHR10615">
    <property type="entry name" value="HISTONE ACETYLTRANSFERASE"/>
    <property type="match status" value="1"/>
</dbReference>
<dbReference type="SUPFAM" id="SSF54211">
    <property type="entry name" value="Ribosomal protein S5 domain 2-like"/>
    <property type="match status" value="1"/>
</dbReference>
<name>A0A9W4SCL6_9GLOM</name>
<evidence type="ECO:0000256" key="19">
    <source>
        <dbReference type="ARBA" id="ARBA00048940"/>
    </source>
</evidence>
<evidence type="ECO:0000259" key="24">
    <source>
        <dbReference type="PROSITE" id="PS50881"/>
    </source>
</evidence>
<dbReference type="FunFam" id="3.30.230.10:FF:000004">
    <property type="entry name" value="40S ribosomal protein S2"/>
    <property type="match status" value="1"/>
</dbReference>